<dbReference type="PATRIC" id="fig|28092.6.peg.1386"/>
<keyword evidence="2" id="KW-0597">Phosphoprotein</keyword>
<dbReference type="RefSeq" id="WP_036012135.1">
    <property type="nucleotide sequence ID" value="NZ_CADFGU010000008.1"/>
</dbReference>
<dbReference type="OrthoDB" id="8719061at2"/>
<proteinExistence type="predicted"/>
<evidence type="ECO:0000259" key="12">
    <source>
        <dbReference type="Pfam" id="PF13493"/>
    </source>
</evidence>
<dbReference type="STRING" id="28092.WM40_05830"/>
<sequence>MTTSSIKNARRWAPGGKRGWFFAAIAVIVATGVRLSLQPLLGPARPDFAFYIAAAIIEYYFGLWPAIAVMTTGFVITDVMFVPPYGQIQQIDRNDIILGISYPLLGTVIIGLIERLRRGQYHSEMVAAVARCRYEMLLRADNDRLLARRDAGETHRLLRMLTEKNDKLVFIQVTTPDQMPGAAAAMQPCARFDDVHPDDIARLGNLPTLGAQKVRLRRAATQEDLAPDGTAAPADLVDAICERYTTPNGQFLILRLEG</sequence>
<dbReference type="GO" id="GO:0016301">
    <property type="term" value="F:kinase activity"/>
    <property type="evidence" value="ECO:0007669"/>
    <property type="project" value="UniProtKB-KW"/>
</dbReference>
<evidence type="ECO:0000256" key="11">
    <source>
        <dbReference type="SAM" id="Phobius"/>
    </source>
</evidence>
<evidence type="ECO:0000313" key="14">
    <source>
        <dbReference type="Proteomes" id="UP000033618"/>
    </source>
</evidence>
<keyword evidence="14" id="KW-1185">Reference proteome</keyword>
<dbReference type="Gene3D" id="1.20.120.620">
    <property type="entry name" value="Backbone structure of the membrane domain of e. Coli histidine kinase receptor kdpd"/>
    <property type="match status" value="1"/>
</dbReference>
<keyword evidence="9" id="KW-0902">Two-component regulatory system</keyword>
<feature type="transmembrane region" description="Helical" evidence="11">
    <location>
        <begin position="20"/>
        <end position="37"/>
    </location>
</feature>
<name>A0A0F5K4G6_9BURK</name>
<comment type="subcellular location">
    <subcellularLocation>
        <location evidence="1">Membrane</location>
        <topology evidence="1">Multi-pass membrane protein</topology>
    </subcellularLocation>
</comment>
<comment type="caution">
    <text evidence="13">The sequence shown here is derived from an EMBL/GenBank/DDBJ whole genome shotgun (WGS) entry which is preliminary data.</text>
</comment>
<dbReference type="GO" id="GO:0000160">
    <property type="term" value="P:phosphorelay signal transduction system"/>
    <property type="evidence" value="ECO:0007669"/>
    <property type="project" value="UniProtKB-KW"/>
</dbReference>
<evidence type="ECO:0000256" key="1">
    <source>
        <dbReference type="ARBA" id="ARBA00004141"/>
    </source>
</evidence>
<dbReference type="InterPro" id="IPR025201">
    <property type="entry name" value="KdpD_TM"/>
</dbReference>
<dbReference type="Proteomes" id="UP000033618">
    <property type="component" value="Unassembled WGS sequence"/>
</dbReference>
<accession>A0A0F5K4G6</accession>
<dbReference type="Pfam" id="PF13493">
    <property type="entry name" value="DUF4118"/>
    <property type="match status" value="1"/>
</dbReference>
<feature type="transmembrane region" description="Helical" evidence="11">
    <location>
        <begin position="96"/>
        <end position="113"/>
    </location>
</feature>
<evidence type="ECO:0000256" key="7">
    <source>
        <dbReference type="ARBA" id="ARBA00022840"/>
    </source>
</evidence>
<organism evidence="13 14">
    <name type="scientific">Robbsia andropogonis</name>
    <dbReference type="NCBI Taxonomy" id="28092"/>
    <lineage>
        <taxon>Bacteria</taxon>
        <taxon>Pseudomonadati</taxon>
        <taxon>Pseudomonadota</taxon>
        <taxon>Betaproteobacteria</taxon>
        <taxon>Burkholderiales</taxon>
        <taxon>Burkholderiaceae</taxon>
        <taxon>Robbsia</taxon>
    </lineage>
</organism>
<evidence type="ECO:0000256" key="8">
    <source>
        <dbReference type="ARBA" id="ARBA00022989"/>
    </source>
</evidence>
<evidence type="ECO:0000256" key="3">
    <source>
        <dbReference type="ARBA" id="ARBA00022679"/>
    </source>
</evidence>
<dbReference type="GO" id="GO:0005524">
    <property type="term" value="F:ATP binding"/>
    <property type="evidence" value="ECO:0007669"/>
    <property type="project" value="UniProtKB-KW"/>
</dbReference>
<keyword evidence="7" id="KW-0067">ATP-binding</keyword>
<evidence type="ECO:0000256" key="5">
    <source>
        <dbReference type="ARBA" id="ARBA00022741"/>
    </source>
</evidence>
<feature type="domain" description="Sensor protein KdpD transmembrane" evidence="12">
    <location>
        <begin position="20"/>
        <end position="119"/>
    </location>
</feature>
<dbReference type="AlphaFoldDB" id="A0A0F5K4G6"/>
<evidence type="ECO:0000256" key="10">
    <source>
        <dbReference type="ARBA" id="ARBA00023136"/>
    </source>
</evidence>
<evidence type="ECO:0000256" key="4">
    <source>
        <dbReference type="ARBA" id="ARBA00022692"/>
    </source>
</evidence>
<keyword evidence="10 11" id="KW-0472">Membrane</keyword>
<reference evidence="13 14" key="1">
    <citation type="submission" date="2015-03" db="EMBL/GenBank/DDBJ databases">
        <title>Draft Genome Sequence of Burkholderia andropogonis type strain ICMP2807, isolated from Sorghum bicolor.</title>
        <authorList>
            <person name="Lopes-Santos L."/>
            <person name="Castro D.B."/>
            <person name="Ottoboni L.M."/>
            <person name="Park D."/>
            <person name="Weirc B.S."/>
            <person name="Destefano S.A."/>
        </authorList>
    </citation>
    <scope>NUCLEOTIDE SEQUENCE [LARGE SCALE GENOMIC DNA]</scope>
    <source>
        <strain evidence="13 14">ICMP2807</strain>
    </source>
</reference>
<feature type="transmembrane region" description="Helical" evidence="11">
    <location>
        <begin position="49"/>
        <end position="76"/>
    </location>
</feature>
<evidence type="ECO:0000256" key="6">
    <source>
        <dbReference type="ARBA" id="ARBA00022777"/>
    </source>
</evidence>
<evidence type="ECO:0000256" key="9">
    <source>
        <dbReference type="ARBA" id="ARBA00023012"/>
    </source>
</evidence>
<dbReference type="EMBL" id="LAQU01000004">
    <property type="protein sequence ID" value="KKB64432.1"/>
    <property type="molecule type" value="Genomic_DNA"/>
</dbReference>
<keyword evidence="3" id="KW-0808">Transferase</keyword>
<keyword evidence="8 11" id="KW-1133">Transmembrane helix</keyword>
<keyword evidence="5" id="KW-0547">Nucleotide-binding</keyword>
<dbReference type="InterPro" id="IPR038318">
    <property type="entry name" value="KdpD_sf"/>
</dbReference>
<evidence type="ECO:0000256" key="2">
    <source>
        <dbReference type="ARBA" id="ARBA00022553"/>
    </source>
</evidence>
<keyword evidence="4 11" id="KW-0812">Transmembrane</keyword>
<gene>
    <name evidence="13" type="ORF">WM40_05830</name>
</gene>
<keyword evidence="6" id="KW-0418">Kinase</keyword>
<protein>
    <recommendedName>
        <fullName evidence="12">Sensor protein KdpD transmembrane domain-containing protein</fullName>
    </recommendedName>
</protein>
<dbReference type="GO" id="GO:0016020">
    <property type="term" value="C:membrane"/>
    <property type="evidence" value="ECO:0007669"/>
    <property type="project" value="UniProtKB-SubCell"/>
</dbReference>
<evidence type="ECO:0000313" key="13">
    <source>
        <dbReference type="EMBL" id="KKB64432.1"/>
    </source>
</evidence>